<protein>
    <submittedName>
        <fullName evidence="3">YciI family protein</fullName>
    </submittedName>
</protein>
<reference evidence="3 4" key="2">
    <citation type="journal article" date="2020" name="Microbiol. Resour. Announc.">
        <title>Antarctic desert soil bacteria exhibit high novel natural product potential, evaluated through long-read genome sequencing and comparative genomics.</title>
        <authorList>
            <person name="Benaud N."/>
            <person name="Edwards R.J."/>
            <person name="Amos T.G."/>
            <person name="D'Agostino P.M."/>
            <person name="Gutierrez-Chavez C."/>
            <person name="Montgomery K."/>
            <person name="Nicetic I."/>
            <person name="Ferrari B.C."/>
        </authorList>
    </citation>
    <scope>NUCLEOTIDE SEQUENCE [LARGE SCALE GENOMIC DNA]</scope>
    <source>
        <strain evidence="3 4">SPB151</strain>
    </source>
</reference>
<name>A0A7G6X783_9ACTN</name>
<evidence type="ECO:0000313" key="3">
    <source>
        <dbReference type="EMBL" id="QNE22098.1"/>
    </source>
</evidence>
<reference evidence="4" key="1">
    <citation type="submission" date="2019-09" db="EMBL/GenBank/DDBJ databases">
        <title>Antimicrobial potential of Antarctic Bacteria.</title>
        <authorList>
            <person name="Benaud N."/>
            <person name="Edwards R.J."/>
            <person name="Ferrari B.C."/>
        </authorList>
    </citation>
    <scope>NUCLEOTIDE SEQUENCE [LARGE SCALE GENOMIC DNA]</scope>
    <source>
        <strain evidence="4">SPB151</strain>
    </source>
</reference>
<dbReference type="SUPFAM" id="SSF54909">
    <property type="entry name" value="Dimeric alpha+beta barrel"/>
    <property type="match status" value="1"/>
</dbReference>
<dbReference type="EMBL" id="CP043661">
    <property type="protein sequence ID" value="QNE22098.1"/>
    <property type="molecule type" value="Genomic_DNA"/>
</dbReference>
<dbReference type="InterPro" id="IPR005545">
    <property type="entry name" value="YCII"/>
</dbReference>
<feature type="domain" description="YCII-related" evidence="2">
    <location>
        <begin position="1"/>
        <end position="114"/>
    </location>
</feature>
<dbReference type="Pfam" id="PF03795">
    <property type="entry name" value="YCII"/>
    <property type="match status" value="1"/>
</dbReference>
<dbReference type="InterPro" id="IPR011008">
    <property type="entry name" value="Dimeric_a/b-barrel"/>
</dbReference>
<accession>A0A7G6X783</accession>
<sequence>MRVMVLVQTDPKLEDTYFEDPRANSDLEAMGRFNDELLKAGVMLAGEGLAPSREGKRVSFGTDGPSVVDGPFAEAKELIGGYWIWQVESMEEAVEWIKRGPFHEGTLELRRVYEEAEFADGYPQPK</sequence>
<evidence type="ECO:0000256" key="1">
    <source>
        <dbReference type="ARBA" id="ARBA00007689"/>
    </source>
</evidence>
<comment type="similarity">
    <text evidence="1">Belongs to the YciI family.</text>
</comment>
<dbReference type="AlphaFoldDB" id="A0A7G6X783"/>
<dbReference type="RefSeq" id="WP_185444509.1">
    <property type="nucleotide sequence ID" value="NZ_CP043661.1"/>
</dbReference>
<evidence type="ECO:0000313" key="4">
    <source>
        <dbReference type="Proteomes" id="UP000515563"/>
    </source>
</evidence>
<proteinExistence type="inferred from homology"/>
<keyword evidence="4" id="KW-1185">Reference proteome</keyword>
<dbReference type="Proteomes" id="UP000515563">
    <property type="component" value="Chromosome"/>
</dbReference>
<dbReference type="PANTHER" id="PTHR35174:SF4">
    <property type="entry name" value="BLL7163 PROTEIN"/>
    <property type="match status" value="1"/>
</dbReference>
<evidence type="ECO:0000259" key="2">
    <source>
        <dbReference type="Pfam" id="PF03795"/>
    </source>
</evidence>
<dbReference type="KEGG" id="kqi:F1D05_34535"/>
<dbReference type="Gene3D" id="3.30.70.1060">
    <property type="entry name" value="Dimeric alpha+beta barrel"/>
    <property type="match status" value="1"/>
</dbReference>
<gene>
    <name evidence="3" type="ORF">F1D05_34535</name>
</gene>
<organism evidence="3 4">
    <name type="scientific">Kribbella qitaiheensis</name>
    <dbReference type="NCBI Taxonomy" id="1544730"/>
    <lineage>
        <taxon>Bacteria</taxon>
        <taxon>Bacillati</taxon>
        <taxon>Actinomycetota</taxon>
        <taxon>Actinomycetes</taxon>
        <taxon>Propionibacteriales</taxon>
        <taxon>Kribbellaceae</taxon>
        <taxon>Kribbella</taxon>
    </lineage>
</organism>
<dbReference type="PANTHER" id="PTHR35174">
    <property type="entry name" value="BLL7171 PROTEIN-RELATED"/>
    <property type="match status" value="1"/>
</dbReference>